<reference evidence="8" key="1">
    <citation type="journal article" date="2023" name="Mol. Biol. Evol.">
        <title>Third-Generation Sequencing Reveals the Adaptive Role of the Epigenome in Three Deep-Sea Polychaetes.</title>
        <authorList>
            <person name="Perez M."/>
            <person name="Aroh O."/>
            <person name="Sun Y."/>
            <person name="Lan Y."/>
            <person name="Juniper S.K."/>
            <person name="Young C.R."/>
            <person name="Angers B."/>
            <person name="Qian P.Y."/>
        </authorList>
    </citation>
    <scope>NUCLEOTIDE SEQUENCE</scope>
    <source>
        <strain evidence="8">P08H-3</strain>
    </source>
</reference>
<evidence type="ECO:0000256" key="7">
    <source>
        <dbReference type="SAM" id="Phobius"/>
    </source>
</evidence>
<keyword evidence="5 7" id="KW-0472">Membrane</keyword>
<evidence type="ECO:0000256" key="5">
    <source>
        <dbReference type="ARBA" id="ARBA00023136"/>
    </source>
</evidence>
<evidence type="ECO:0000256" key="1">
    <source>
        <dbReference type="ARBA" id="ARBA00004141"/>
    </source>
</evidence>
<name>A0AAD9NAM1_9ANNE</name>
<dbReference type="EMBL" id="JAODUP010000083">
    <property type="protein sequence ID" value="KAK2163237.1"/>
    <property type="molecule type" value="Genomic_DNA"/>
</dbReference>
<evidence type="ECO:0008006" key="10">
    <source>
        <dbReference type="Google" id="ProtNLM"/>
    </source>
</evidence>
<evidence type="ECO:0000313" key="8">
    <source>
        <dbReference type="EMBL" id="KAK2163237.1"/>
    </source>
</evidence>
<feature type="compositionally biased region" description="Basic and acidic residues" evidence="6">
    <location>
        <begin position="629"/>
        <end position="650"/>
    </location>
</feature>
<dbReference type="GO" id="GO:0016020">
    <property type="term" value="C:membrane"/>
    <property type="evidence" value="ECO:0007669"/>
    <property type="project" value="UniProtKB-SubCell"/>
</dbReference>
<comment type="caution">
    <text evidence="8">The sequence shown here is derived from an EMBL/GenBank/DDBJ whole genome shotgun (WGS) entry which is preliminary data.</text>
</comment>
<comment type="subcellular location">
    <subcellularLocation>
        <location evidence="1">Membrane</location>
        <topology evidence="1">Multi-pass membrane protein</topology>
    </subcellularLocation>
</comment>
<organism evidence="8 9">
    <name type="scientific">Paralvinella palmiformis</name>
    <dbReference type="NCBI Taxonomy" id="53620"/>
    <lineage>
        <taxon>Eukaryota</taxon>
        <taxon>Metazoa</taxon>
        <taxon>Spiralia</taxon>
        <taxon>Lophotrochozoa</taxon>
        <taxon>Annelida</taxon>
        <taxon>Polychaeta</taxon>
        <taxon>Sedentaria</taxon>
        <taxon>Canalipalpata</taxon>
        <taxon>Terebellida</taxon>
        <taxon>Terebelliformia</taxon>
        <taxon>Alvinellidae</taxon>
        <taxon>Paralvinella</taxon>
    </lineage>
</organism>
<evidence type="ECO:0000256" key="4">
    <source>
        <dbReference type="ARBA" id="ARBA00022989"/>
    </source>
</evidence>
<accession>A0AAD9NAM1</accession>
<dbReference type="Proteomes" id="UP001208570">
    <property type="component" value="Unassembled WGS sequence"/>
</dbReference>
<feature type="compositionally biased region" description="Low complexity" evidence="6">
    <location>
        <begin position="22"/>
        <end position="36"/>
    </location>
</feature>
<feature type="transmembrane region" description="Helical" evidence="7">
    <location>
        <begin position="492"/>
        <end position="513"/>
    </location>
</feature>
<feature type="transmembrane region" description="Helical" evidence="7">
    <location>
        <begin position="344"/>
        <end position="364"/>
    </location>
</feature>
<proteinExistence type="inferred from homology"/>
<keyword evidence="4 7" id="KW-1133">Transmembrane helix</keyword>
<dbReference type="AlphaFoldDB" id="A0AAD9NAM1"/>
<keyword evidence="9" id="KW-1185">Reference proteome</keyword>
<feature type="transmembrane region" description="Helical" evidence="7">
    <location>
        <begin position="467"/>
        <end position="486"/>
    </location>
</feature>
<comment type="similarity">
    <text evidence="2">Belongs to the CLPTM1 family.</text>
</comment>
<evidence type="ECO:0000256" key="3">
    <source>
        <dbReference type="ARBA" id="ARBA00022692"/>
    </source>
</evidence>
<evidence type="ECO:0000313" key="9">
    <source>
        <dbReference type="Proteomes" id="UP001208570"/>
    </source>
</evidence>
<dbReference type="GO" id="GO:0012505">
    <property type="term" value="C:endomembrane system"/>
    <property type="evidence" value="ECO:0007669"/>
    <property type="project" value="TreeGrafter"/>
</dbReference>
<evidence type="ECO:0000256" key="2">
    <source>
        <dbReference type="ARBA" id="ARBA00009310"/>
    </source>
</evidence>
<keyword evidence="3 7" id="KW-0812">Transmembrane</keyword>
<dbReference type="Pfam" id="PF05602">
    <property type="entry name" value="CLPTM1"/>
    <property type="match status" value="1"/>
</dbReference>
<feature type="compositionally biased region" description="Polar residues" evidence="6">
    <location>
        <begin position="1"/>
        <end position="21"/>
    </location>
</feature>
<feature type="transmembrane region" description="Helical" evidence="7">
    <location>
        <begin position="384"/>
        <end position="400"/>
    </location>
</feature>
<dbReference type="InterPro" id="IPR008429">
    <property type="entry name" value="CLPTM1"/>
</dbReference>
<feature type="region of interest" description="Disordered" evidence="6">
    <location>
        <begin position="613"/>
        <end position="650"/>
    </location>
</feature>
<gene>
    <name evidence="8" type="ORF">LSH36_83g02046</name>
</gene>
<dbReference type="PANTHER" id="PTHR21347:SF14">
    <property type="entry name" value="LIPID SCRAMBLASE CLPTM1-RELATED"/>
    <property type="match status" value="1"/>
</dbReference>
<feature type="region of interest" description="Disordered" evidence="6">
    <location>
        <begin position="1"/>
        <end position="36"/>
    </location>
</feature>
<sequence length="650" mass="75618">MSATESVEPNAVQANNTNENDQQVAEGEQPAAQQPARAGGWSMFKTLLIRMVFIYMISSWFRRPSTPTTDPNQPVKGQALPSMNLYQKETVMDLYVYISESEEFKDFNNPDSLFWLEEELIYGDWTGGPNGDGSYIKSGQIPISERVQNNGSIYMHVYVVRTGKSPDPTDEDTYDAEYTIHRFRKMNKMKKRKYHTMKNLITGRSEVHPDLVRDANETSFEVLSHWHPNLTLNLVDDHTPWIRGAVPSPLDEYIEFVDGTNYYYPILYFNDYWNLNQDFKPINDTTKVLNLTLTYHPLSLFRWQMYAAQSMRNRWYSMFGDSMMEESDEDQDSLKQALTDTNPYLLGLTVVVSIVHSVFEFLAFKNDIQFWRNRKSLEGLSVRSVFFGVFQSVIVLLYVLDNETNFVVRVSVFIGLGIEIWKINKVTDVKLDRENRILGIFPRIRFDDKQTYTESMTKKYDMLAFKYLSWLLFPLLGCYCIYSLLYGEHKGWYSWVLSLLYGFLLTFGFIMMTPQLFINYKLKSVAHLPWRMLTYKALNTFIDDLFAFVIKMPILYRIGCFRDDIVFLIYVYQRYIYPVDRRRVNEFGISAEMEELAKNGITPVMNDADPLTESAERLAVEGEPAGEGDADKELVDSEPEPKPASDKKKD</sequence>
<dbReference type="PANTHER" id="PTHR21347">
    <property type="entry name" value="CLEFT LIP AND PALATE ASSOCIATED TRANSMEMBRANE PROTEIN-RELATED"/>
    <property type="match status" value="1"/>
</dbReference>
<evidence type="ECO:0000256" key="6">
    <source>
        <dbReference type="SAM" id="MobiDB-lite"/>
    </source>
</evidence>
<protein>
    <recommendedName>
        <fullName evidence="10">Cleft lip and palate associated transmembrane protein</fullName>
    </recommendedName>
</protein>